<keyword evidence="5 7" id="KW-0687">Ribonucleoprotein</keyword>
<dbReference type="InterPro" id="IPR005484">
    <property type="entry name" value="Ribosomal_uL18_bac/plant/anim"/>
</dbReference>
<evidence type="ECO:0000256" key="1">
    <source>
        <dbReference type="ARBA" id="ARBA00007116"/>
    </source>
</evidence>
<dbReference type="GO" id="GO:1990904">
    <property type="term" value="C:ribonucleoprotein complex"/>
    <property type="evidence" value="ECO:0007669"/>
    <property type="project" value="UniProtKB-KW"/>
</dbReference>
<proteinExistence type="inferred from homology"/>
<dbReference type="PANTHER" id="PTHR12899:SF3">
    <property type="entry name" value="LARGE RIBOSOMAL SUBUNIT PROTEIN UL18M"/>
    <property type="match status" value="1"/>
</dbReference>
<dbReference type="EMBL" id="MHSU01000025">
    <property type="protein sequence ID" value="OHA50068.1"/>
    <property type="molecule type" value="Genomic_DNA"/>
</dbReference>
<comment type="subunit">
    <text evidence="7">Part of the 50S ribosomal subunit; part of the 5S rRNA/L5/L18/L25 subcomplex. Contacts the 5S and 23S rRNAs.</text>
</comment>
<sequence>MKRLISKREIRHKRVRAKIKGTSDCPRLSVFRSNRYVFAQIIDDAKRMTLVSAGDFKSKGKVKPASRTGRKTESAKKIGLELAKLAKLKNIEMVVFDRGGNRYQGRVKAIAEGAREGGLKF</sequence>
<dbReference type="SUPFAM" id="SSF53137">
    <property type="entry name" value="Translational machinery components"/>
    <property type="match status" value="1"/>
</dbReference>
<dbReference type="GO" id="GO:0008097">
    <property type="term" value="F:5S rRNA binding"/>
    <property type="evidence" value="ECO:0007669"/>
    <property type="project" value="TreeGrafter"/>
</dbReference>
<reference evidence="8 9" key="1">
    <citation type="journal article" date="2016" name="Nat. Commun.">
        <title>Thousands of microbial genomes shed light on interconnected biogeochemical processes in an aquifer system.</title>
        <authorList>
            <person name="Anantharaman K."/>
            <person name="Brown C.T."/>
            <person name="Hug L.A."/>
            <person name="Sharon I."/>
            <person name="Castelle C.J."/>
            <person name="Probst A.J."/>
            <person name="Thomas B.C."/>
            <person name="Singh A."/>
            <person name="Wilkins M.J."/>
            <person name="Karaoz U."/>
            <person name="Brodie E.L."/>
            <person name="Williams K.H."/>
            <person name="Hubbard S.S."/>
            <person name="Banfield J.F."/>
        </authorList>
    </citation>
    <scope>NUCLEOTIDE SEQUENCE [LARGE SCALE GENOMIC DNA]</scope>
</reference>
<dbReference type="NCBIfam" id="TIGR00060">
    <property type="entry name" value="L18_bact"/>
    <property type="match status" value="1"/>
</dbReference>
<dbReference type="InterPro" id="IPR004389">
    <property type="entry name" value="Ribosomal_uL18_bac-type"/>
</dbReference>
<dbReference type="PANTHER" id="PTHR12899">
    <property type="entry name" value="39S RIBOSOMAL PROTEIN L18, MITOCHONDRIAL"/>
    <property type="match status" value="1"/>
</dbReference>
<keyword evidence="3 7" id="KW-0694">RNA-binding</keyword>
<dbReference type="Pfam" id="PF00861">
    <property type="entry name" value="Ribosomal_L18p"/>
    <property type="match status" value="1"/>
</dbReference>
<protein>
    <recommendedName>
        <fullName evidence="6 7">Large ribosomal subunit protein uL18</fullName>
    </recommendedName>
</protein>
<dbReference type="FunFam" id="3.30.420.100:FF:000001">
    <property type="entry name" value="50S ribosomal protein L18"/>
    <property type="match status" value="1"/>
</dbReference>
<organism evidence="8 9">
    <name type="scientific">Candidatus Terrybacteria bacterium RIFCSPHIGHO2_02_41_19</name>
    <dbReference type="NCBI Taxonomy" id="1802364"/>
    <lineage>
        <taxon>Bacteria</taxon>
        <taxon>Candidatus Terryibacteriota</taxon>
    </lineage>
</organism>
<dbReference type="Gene3D" id="3.30.420.100">
    <property type="match status" value="1"/>
</dbReference>
<dbReference type="GO" id="GO:0006412">
    <property type="term" value="P:translation"/>
    <property type="evidence" value="ECO:0007669"/>
    <property type="project" value="UniProtKB-UniRule"/>
</dbReference>
<gene>
    <name evidence="7" type="primary">rplR</name>
    <name evidence="8" type="ORF">A2W59_01395</name>
</gene>
<dbReference type="GO" id="GO:0005840">
    <property type="term" value="C:ribosome"/>
    <property type="evidence" value="ECO:0007669"/>
    <property type="project" value="UniProtKB-KW"/>
</dbReference>
<evidence type="ECO:0000256" key="5">
    <source>
        <dbReference type="ARBA" id="ARBA00023274"/>
    </source>
</evidence>
<dbReference type="InterPro" id="IPR057268">
    <property type="entry name" value="Ribosomal_L18"/>
</dbReference>
<accession>A0A1G2PP03</accession>
<evidence type="ECO:0000313" key="9">
    <source>
        <dbReference type="Proteomes" id="UP000178646"/>
    </source>
</evidence>
<name>A0A1G2PP03_9BACT</name>
<evidence type="ECO:0000256" key="6">
    <source>
        <dbReference type="ARBA" id="ARBA00035197"/>
    </source>
</evidence>
<keyword evidence="4 7" id="KW-0689">Ribosomal protein</keyword>
<dbReference type="GO" id="GO:0005737">
    <property type="term" value="C:cytoplasm"/>
    <property type="evidence" value="ECO:0007669"/>
    <property type="project" value="UniProtKB-ARBA"/>
</dbReference>
<dbReference type="AlphaFoldDB" id="A0A1G2PP03"/>
<comment type="similarity">
    <text evidence="1 7">Belongs to the universal ribosomal protein uL18 family.</text>
</comment>
<comment type="caution">
    <text evidence="8">The sequence shown here is derived from an EMBL/GenBank/DDBJ whole genome shotgun (WGS) entry which is preliminary data.</text>
</comment>
<dbReference type="GO" id="GO:0003735">
    <property type="term" value="F:structural constituent of ribosome"/>
    <property type="evidence" value="ECO:0007669"/>
    <property type="project" value="InterPro"/>
</dbReference>
<dbReference type="CDD" id="cd00432">
    <property type="entry name" value="Ribosomal_L18_L5e"/>
    <property type="match status" value="1"/>
</dbReference>
<comment type="function">
    <text evidence="7">This is one of the proteins that bind and probably mediate the attachment of the 5S RNA into the large ribosomal subunit, where it forms part of the central protuberance.</text>
</comment>
<keyword evidence="2 7" id="KW-0699">rRNA-binding</keyword>
<evidence type="ECO:0000256" key="3">
    <source>
        <dbReference type="ARBA" id="ARBA00022884"/>
    </source>
</evidence>
<evidence type="ECO:0000256" key="7">
    <source>
        <dbReference type="HAMAP-Rule" id="MF_01337"/>
    </source>
</evidence>
<evidence type="ECO:0000256" key="2">
    <source>
        <dbReference type="ARBA" id="ARBA00022730"/>
    </source>
</evidence>
<evidence type="ECO:0000256" key="4">
    <source>
        <dbReference type="ARBA" id="ARBA00022980"/>
    </source>
</evidence>
<evidence type="ECO:0000313" key="8">
    <source>
        <dbReference type="EMBL" id="OHA50068.1"/>
    </source>
</evidence>
<dbReference type="Proteomes" id="UP000178646">
    <property type="component" value="Unassembled WGS sequence"/>
</dbReference>
<dbReference type="HAMAP" id="MF_01337_B">
    <property type="entry name" value="Ribosomal_uL18_B"/>
    <property type="match status" value="1"/>
</dbReference>